<evidence type="ECO:0000256" key="1">
    <source>
        <dbReference type="SAM" id="Phobius"/>
    </source>
</evidence>
<accession>A0A0M8PGE2</accession>
<keyword evidence="3" id="KW-1185">Reference proteome</keyword>
<keyword evidence="1" id="KW-0472">Membrane</keyword>
<keyword evidence="1" id="KW-1133">Transmembrane helix</keyword>
<reference evidence="2 3" key="1">
    <citation type="submission" date="2015-08" db="EMBL/GenBank/DDBJ databases">
        <title>Genome sequencing of Penicillium nordicum.</title>
        <authorList>
            <person name="Nguyen H.D."/>
            <person name="Seifert K.A."/>
        </authorList>
    </citation>
    <scope>NUCLEOTIDE SEQUENCE [LARGE SCALE GENOMIC DNA]</scope>
    <source>
        <strain evidence="2 3">DAOMC 185683</strain>
    </source>
</reference>
<sequence length="80" mass="9750">MNSRILCLFFFFFFFFPWRFVFFFFFFFFPLEISPIPSLARHPCRSLGQNRSHCSPKWHRLSLLSWVANHSHSAKSKNKK</sequence>
<dbReference type="Proteomes" id="UP000037696">
    <property type="component" value="Unassembled WGS sequence"/>
</dbReference>
<organism evidence="2 3">
    <name type="scientific">Penicillium nordicum</name>
    <dbReference type="NCBI Taxonomy" id="229535"/>
    <lineage>
        <taxon>Eukaryota</taxon>
        <taxon>Fungi</taxon>
        <taxon>Dikarya</taxon>
        <taxon>Ascomycota</taxon>
        <taxon>Pezizomycotina</taxon>
        <taxon>Eurotiomycetes</taxon>
        <taxon>Eurotiomycetidae</taxon>
        <taxon>Eurotiales</taxon>
        <taxon>Aspergillaceae</taxon>
        <taxon>Penicillium</taxon>
    </lineage>
</organism>
<protein>
    <submittedName>
        <fullName evidence="2">Uncharacterized protein</fullName>
    </submittedName>
</protein>
<keyword evidence="1" id="KW-0812">Transmembrane</keyword>
<gene>
    <name evidence="2" type="ORF">ACN38_g868</name>
</gene>
<proteinExistence type="predicted"/>
<evidence type="ECO:0000313" key="2">
    <source>
        <dbReference type="EMBL" id="KOS48124.1"/>
    </source>
</evidence>
<dbReference type="EMBL" id="LHQQ01000008">
    <property type="protein sequence ID" value="KOS48124.1"/>
    <property type="molecule type" value="Genomic_DNA"/>
</dbReference>
<feature type="transmembrane region" description="Helical" evidence="1">
    <location>
        <begin position="7"/>
        <end position="29"/>
    </location>
</feature>
<comment type="caution">
    <text evidence="2">The sequence shown here is derived from an EMBL/GenBank/DDBJ whole genome shotgun (WGS) entry which is preliminary data.</text>
</comment>
<dbReference type="AlphaFoldDB" id="A0A0M8PGE2"/>
<name>A0A0M8PGE2_9EURO</name>
<evidence type="ECO:0000313" key="3">
    <source>
        <dbReference type="Proteomes" id="UP000037696"/>
    </source>
</evidence>